<accession>A0ABQ6Q007</accession>
<sequence>MKKKYSFAFLLFFSSALSVFSQTKTFSGERWSTVPLGSMQESDFVILASGEKVFGTVIRNYNMTDYPKVEFEAKGVRTSYLPKDLEGFGLTNGQLFYSRVLPDGEELVFLQVMVSGAIELSKYRGRYFLDNGSKFEELIAKYDMVMVNNQPVKRFTKPYIATLKNFLTGECGVVRYSEIDKLTFGDQAFVSIIQEYLQCSNQSYEFHLSRIPSIQVSPIVGLGFTYFSISPEVENLDLANQLGTNLGYSGFVGVRFHDLRVFPRFSTELRVAFSLFETTLSSSYSSSTVVVTGTETLRESAIYIPWSFQYSLLKKKQSELYLGFSAGLWFGNVETSGGMVDERFVSNNETMISEVPITQALDPRFIPVIKLGTNFRMKGNRRFFTELEWSTQGGYYQFSLINRSSEYARQRLSVQFGIEF</sequence>
<comment type="caution">
    <text evidence="2">The sequence shown here is derived from an EMBL/GenBank/DDBJ whole genome shotgun (WGS) entry which is preliminary data.</text>
</comment>
<name>A0ABQ6Q007_9BACT</name>
<evidence type="ECO:0000256" key="1">
    <source>
        <dbReference type="SAM" id="SignalP"/>
    </source>
</evidence>
<dbReference type="RefSeq" id="WP_338227981.1">
    <property type="nucleotide sequence ID" value="NZ_BTPE01000004.1"/>
</dbReference>
<evidence type="ECO:0000313" key="2">
    <source>
        <dbReference type="EMBL" id="GMQ33207.1"/>
    </source>
</evidence>
<protein>
    <recommendedName>
        <fullName evidence="4">Outer membrane protein beta-barrel domain-containing protein</fullName>
    </recommendedName>
</protein>
<feature type="chain" id="PRO_5045710225" description="Outer membrane protein beta-barrel domain-containing protein" evidence="1">
    <location>
        <begin position="22"/>
        <end position="420"/>
    </location>
</feature>
<reference evidence="2 3" key="1">
    <citation type="submission" date="2023-08" db="EMBL/GenBank/DDBJ databases">
        <title>Draft genome sequence of Algoriphagus taiwanensis.</title>
        <authorList>
            <person name="Takatani N."/>
            <person name="Hosokawa M."/>
            <person name="Sawabe T."/>
        </authorList>
    </citation>
    <scope>NUCLEOTIDE SEQUENCE [LARGE SCALE GENOMIC DNA]</scope>
    <source>
        <strain evidence="2 3">JCM 19755</strain>
    </source>
</reference>
<dbReference type="Proteomes" id="UP001307705">
    <property type="component" value="Unassembled WGS sequence"/>
</dbReference>
<keyword evidence="1" id="KW-0732">Signal</keyword>
<dbReference type="EMBL" id="BTPE01000004">
    <property type="protein sequence ID" value="GMQ33207.1"/>
    <property type="molecule type" value="Genomic_DNA"/>
</dbReference>
<organism evidence="2 3">
    <name type="scientific">Algoriphagus taiwanensis</name>
    <dbReference type="NCBI Taxonomy" id="1445656"/>
    <lineage>
        <taxon>Bacteria</taxon>
        <taxon>Pseudomonadati</taxon>
        <taxon>Bacteroidota</taxon>
        <taxon>Cytophagia</taxon>
        <taxon>Cytophagales</taxon>
        <taxon>Cyclobacteriaceae</taxon>
        <taxon>Algoriphagus</taxon>
    </lineage>
</organism>
<gene>
    <name evidence="2" type="ORF">Ataiwa_14790</name>
</gene>
<keyword evidence="3" id="KW-1185">Reference proteome</keyword>
<feature type="signal peptide" evidence="1">
    <location>
        <begin position="1"/>
        <end position="21"/>
    </location>
</feature>
<evidence type="ECO:0000313" key="3">
    <source>
        <dbReference type="Proteomes" id="UP001307705"/>
    </source>
</evidence>
<evidence type="ECO:0008006" key="4">
    <source>
        <dbReference type="Google" id="ProtNLM"/>
    </source>
</evidence>
<proteinExistence type="predicted"/>